<organism evidence="7 8">
    <name type="scientific">Formimonas warabiya</name>
    <dbReference type="NCBI Taxonomy" id="1761012"/>
    <lineage>
        <taxon>Bacteria</taxon>
        <taxon>Bacillati</taxon>
        <taxon>Bacillota</taxon>
        <taxon>Clostridia</taxon>
        <taxon>Eubacteriales</taxon>
        <taxon>Peptococcaceae</taxon>
        <taxon>Candidatus Formimonas</taxon>
    </lineage>
</organism>
<evidence type="ECO:0000256" key="6">
    <source>
        <dbReference type="SAM" id="Phobius"/>
    </source>
</evidence>
<keyword evidence="2 6" id="KW-0812">Transmembrane</keyword>
<feature type="transmembrane region" description="Helical" evidence="6">
    <location>
        <begin position="148"/>
        <end position="175"/>
    </location>
</feature>
<feature type="transmembrane region" description="Helical" evidence="6">
    <location>
        <begin position="20"/>
        <end position="42"/>
    </location>
</feature>
<dbReference type="SUPFAM" id="SSF51306">
    <property type="entry name" value="LexA/Signal peptidase"/>
    <property type="match status" value="1"/>
</dbReference>
<dbReference type="AlphaFoldDB" id="A0A3G1L0S0"/>
<evidence type="ECO:0000256" key="2">
    <source>
        <dbReference type="ARBA" id="ARBA00022692"/>
    </source>
</evidence>
<evidence type="ECO:0000256" key="1">
    <source>
        <dbReference type="ARBA" id="ARBA00004370"/>
    </source>
</evidence>
<dbReference type="KEGG" id="fwa:DCMF_00240"/>
<dbReference type="CDD" id="cd06530">
    <property type="entry name" value="S26_SPase_I"/>
    <property type="match status" value="1"/>
</dbReference>
<dbReference type="InterPro" id="IPR036286">
    <property type="entry name" value="LexA/Signal_pep-like_sf"/>
</dbReference>
<evidence type="ECO:0000313" key="8">
    <source>
        <dbReference type="Proteomes" id="UP000323521"/>
    </source>
</evidence>
<dbReference type="Proteomes" id="UP000323521">
    <property type="component" value="Chromosome"/>
</dbReference>
<gene>
    <name evidence="7" type="ORF">DCMF_00240</name>
</gene>
<evidence type="ECO:0000256" key="3">
    <source>
        <dbReference type="ARBA" id="ARBA00022989"/>
    </source>
</evidence>
<proteinExistence type="predicted"/>
<accession>A0A3G1L0S0</accession>
<dbReference type="PRINTS" id="PR00728">
    <property type="entry name" value="SIGNALPTASE"/>
</dbReference>
<evidence type="ECO:0000256" key="4">
    <source>
        <dbReference type="ARBA" id="ARBA00023136"/>
    </source>
</evidence>
<dbReference type="PANTHER" id="PTHR10806">
    <property type="entry name" value="SIGNAL PEPTIDASE COMPLEX CATALYTIC SUBUNIT SEC11"/>
    <property type="match status" value="1"/>
</dbReference>
<dbReference type="GO" id="GO:0004252">
    <property type="term" value="F:serine-type endopeptidase activity"/>
    <property type="evidence" value="ECO:0007669"/>
    <property type="project" value="UniProtKB-UniRule"/>
</dbReference>
<name>A0A3G1L0S0_FORW1</name>
<evidence type="ECO:0000256" key="5">
    <source>
        <dbReference type="NCBIfam" id="TIGR02228"/>
    </source>
</evidence>
<dbReference type="GO" id="GO:0016020">
    <property type="term" value="C:membrane"/>
    <property type="evidence" value="ECO:0007669"/>
    <property type="project" value="UniProtKB-SubCell"/>
</dbReference>
<dbReference type="EMBL" id="CP017634">
    <property type="protein sequence ID" value="ATW28260.1"/>
    <property type="molecule type" value="Genomic_DNA"/>
</dbReference>
<dbReference type="NCBIfam" id="TIGR02228">
    <property type="entry name" value="sigpep_I_arch"/>
    <property type="match status" value="1"/>
</dbReference>
<keyword evidence="3 6" id="KW-1133">Transmembrane helix</keyword>
<keyword evidence="4 6" id="KW-0472">Membrane</keyword>
<dbReference type="OrthoDB" id="1648066at2"/>
<keyword evidence="8" id="KW-1185">Reference proteome</keyword>
<evidence type="ECO:0000313" key="7">
    <source>
        <dbReference type="EMBL" id="ATW28260.1"/>
    </source>
</evidence>
<protein>
    <recommendedName>
        <fullName evidence="5">Signal peptidase I</fullName>
        <ecNumber evidence="5">3.4.21.89</ecNumber>
    </recommendedName>
</protein>
<sequence length="213" mass="23354">MEVQSKRKSFLGKVSTGFGIAICIVLAFIFIINATLIAKSYIYPDKVPDFMGYKPFIVLSGSMEPEIMTGDLIVTKEIAPENIKVGDVISFRVDQDIVVSHRVTEIQTEGGLSFLTKGDANTGMDATQVLPEKIEGIYLWRAAGMGQFALFLQTPIGMLLFVVTPLCLFIIYDIVSRSRHSRKKSTREAELEAELAALKAAKEGGNSSGQLNQ</sequence>
<dbReference type="EC" id="3.4.21.89" evidence="5"/>
<dbReference type="PANTHER" id="PTHR10806:SF6">
    <property type="entry name" value="SIGNAL PEPTIDASE COMPLEX CATALYTIC SUBUNIT SEC11"/>
    <property type="match status" value="1"/>
</dbReference>
<dbReference type="InterPro" id="IPR019533">
    <property type="entry name" value="Peptidase_S26"/>
</dbReference>
<comment type="subcellular location">
    <subcellularLocation>
        <location evidence="1">Membrane</location>
    </subcellularLocation>
</comment>
<dbReference type="GO" id="GO:0009003">
    <property type="term" value="F:signal peptidase activity"/>
    <property type="evidence" value="ECO:0007669"/>
    <property type="project" value="UniProtKB-EC"/>
</dbReference>
<dbReference type="GO" id="GO:0006465">
    <property type="term" value="P:signal peptide processing"/>
    <property type="evidence" value="ECO:0007669"/>
    <property type="project" value="UniProtKB-UniRule"/>
</dbReference>
<dbReference type="InterPro" id="IPR001733">
    <property type="entry name" value="Peptidase_S26B"/>
</dbReference>
<reference evidence="7 8" key="1">
    <citation type="submission" date="2016-10" db="EMBL/GenBank/DDBJ databases">
        <title>Complete Genome Sequence of Peptococcaceae strain DCMF.</title>
        <authorList>
            <person name="Edwards R.J."/>
            <person name="Holland S.I."/>
            <person name="Deshpande N.P."/>
            <person name="Wong Y.K."/>
            <person name="Ertan H."/>
            <person name="Manefield M."/>
            <person name="Russell T.L."/>
            <person name="Lee M.J."/>
        </authorList>
    </citation>
    <scope>NUCLEOTIDE SEQUENCE [LARGE SCALE GENOMIC DNA]</scope>
    <source>
        <strain evidence="7 8">DCMF</strain>
    </source>
</reference>